<evidence type="ECO:0000313" key="4">
    <source>
        <dbReference type="Proteomes" id="UP000681720"/>
    </source>
</evidence>
<feature type="non-terminal residue" evidence="3">
    <location>
        <position position="1"/>
    </location>
</feature>
<evidence type="ECO:0000256" key="1">
    <source>
        <dbReference type="ARBA" id="ARBA00022737"/>
    </source>
</evidence>
<dbReference type="PANTHER" id="PTHR24104:SF25">
    <property type="entry name" value="PROTEIN LIN-41"/>
    <property type="match status" value="1"/>
</dbReference>
<feature type="repeat" description="NHL" evidence="2">
    <location>
        <begin position="142"/>
        <end position="181"/>
    </location>
</feature>
<protein>
    <recommendedName>
        <fullName evidence="5">NHL repeat containing protein</fullName>
    </recommendedName>
</protein>
<feature type="non-terminal residue" evidence="3">
    <location>
        <position position="307"/>
    </location>
</feature>
<dbReference type="AlphaFoldDB" id="A0A8S3H1P6"/>
<proteinExistence type="predicted"/>
<dbReference type="PROSITE" id="PS51125">
    <property type="entry name" value="NHL"/>
    <property type="match status" value="1"/>
</dbReference>
<dbReference type="Proteomes" id="UP000681720">
    <property type="component" value="Unassembled WGS sequence"/>
</dbReference>
<dbReference type="Gene3D" id="2.120.10.30">
    <property type="entry name" value="TolB, C-terminal domain"/>
    <property type="match status" value="2"/>
</dbReference>
<dbReference type="EMBL" id="CAJOBJ010325918">
    <property type="protein sequence ID" value="CAF5175080.1"/>
    <property type="molecule type" value="Genomic_DNA"/>
</dbReference>
<evidence type="ECO:0008006" key="5">
    <source>
        <dbReference type="Google" id="ProtNLM"/>
    </source>
</evidence>
<dbReference type="InterPro" id="IPR050952">
    <property type="entry name" value="TRIM-NHL_E3_ligases"/>
</dbReference>
<dbReference type="InterPro" id="IPR011042">
    <property type="entry name" value="6-blade_b-propeller_TolB-like"/>
</dbReference>
<evidence type="ECO:0000313" key="3">
    <source>
        <dbReference type="EMBL" id="CAF5175080.1"/>
    </source>
</evidence>
<sequence>NNHRIQRCLSGTTLGTTVAGTGVSGSAATQLSSPIAVIMDQFNYLYILDTGNNRVQRWALGATYGVTIISSTSFSNPSGICFGPPGNLIVADTSRHRIVSFPITCPITTVPTTTVLLTTRPRNQVCSAPFWNSTFGVVAGSGTPGASANQLRNPMDIFVDGNNTMYVADYNNNRVQKFLPGSVLGITIAGFTLTAGSLPSQLRGPTSVFVDFTGNIYISDSLNYRVQKWIPGQSNGTTVAGGWGIGSALNKLGVSYGVSVDPQSNIYISDYSYHRVVVWTAGNTTIGRLVAGVTNAAGTGANYLYYP</sequence>
<dbReference type="Pfam" id="PF01436">
    <property type="entry name" value="NHL"/>
    <property type="match status" value="1"/>
</dbReference>
<keyword evidence="1" id="KW-0677">Repeat</keyword>
<organism evidence="3 4">
    <name type="scientific">Rotaria magnacalcarata</name>
    <dbReference type="NCBI Taxonomy" id="392030"/>
    <lineage>
        <taxon>Eukaryota</taxon>
        <taxon>Metazoa</taxon>
        <taxon>Spiralia</taxon>
        <taxon>Gnathifera</taxon>
        <taxon>Rotifera</taxon>
        <taxon>Eurotatoria</taxon>
        <taxon>Bdelloidea</taxon>
        <taxon>Philodinida</taxon>
        <taxon>Philodinidae</taxon>
        <taxon>Rotaria</taxon>
    </lineage>
</organism>
<accession>A0A8S3H1P6</accession>
<gene>
    <name evidence="3" type="ORF">GIL414_LOCUS67414</name>
</gene>
<dbReference type="CDD" id="cd05819">
    <property type="entry name" value="NHL"/>
    <property type="match status" value="1"/>
</dbReference>
<name>A0A8S3H1P6_9BILA</name>
<evidence type="ECO:0000256" key="2">
    <source>
        <dbReference type="PROSITE-ProRule" id="PRU00504"/>
    </source>
</evidence>
<dbReference type="GO" id="GO:0008270">
    <property type="term" value="F:zinc ion binding"/>
    <property type="evidence" value="ECO:0007669"/>
    <property type="project" value="UniProtKB-KW"/>
</dbReference>
<comment type="caution">
    <text evidence="3">The sequence shown here is derived from an EMBL/GenBank/DDBJ whole genome shotgun (WGS) entry which is preliminary data.</text>
</comment>
<dbReference type="PANTHER" id="PTHR24104">
    <property type="entry name" value="E3 UBIQUITIN-PROTEIN LIGASE NHLRC1-RELATED"/>
    <property type="match status" value="1"/>
</dbReference>
<dbReference type="SUPFAM" id="SSF63829">
    <property type="entry name" value="Calcium-dependent phosphotriesterase"/>
    <property type="match status" value="1"/>
</dbReference>
<reference evidence="3" key="1">
    <citation type="submission" date="2021-02" db="EMBL/GenBank/DDBJ databases">
        <authorList>
            <person name="Nowell W R."/>
        </authorList>
    </citation>
    <scope>NUCLEOTIDE SEQUENCE</scope>
</reference>
<dbReference type="InterPro" id="IPR001258">
    <property type="entry name" value="NHL_repeat"/>
</dbReference>